<organism evidence="2 3">
    <name type="scientific">Vibrio europaeus</name>
    <dbReference type="NCBI Taxonomy" id="300876"/>
    <lineage>
        <taxon>Bacteria</taxon>
        <taxon>Pseudomonadati</taxon>
        <taxon>Pseudomonadota</taxon>
        <taxon>Gammaproteobacteria</taxon>
        <taxon>Vibrionales</taxon>
        <taxon>Vibrionaceae</taxon>
        <taxon>Vibrio</taxon>
        <taxon>Vibrio oreintalis group</taxon>
    </lineage>
</organism>
<name>A0A178JF83_9VIBR</name>
<dbReference type="OrthoDB" id="5876198at2"/>
<sequence>MYKHRGSIAIEMVLVLMGLSVCLGFAADLSRKTSLQGELDNLSYAAVNLLSERELLFDHKIDVVQDRPVSYSDAKIIHDIVRAELESQIPNFDDSCYALSVEGITLVNRNKSTQQNKPALRRQAYFHFGNQEILGKRKPVTEMVKLAPFTSKKRFAPMYRVTIYHRSQGIFNSVIGKGKQGAVMVSSSFSVGR</sequence>
<dbReference type="AlphaFoldDB" id="A0A178JF83"/>
<dbReference type="EMBL" id="JAPFIT010000018">
    <property type="protein sequence ID" value="MDC5741429.1"/>
    <property type="molecule type" value="Genomic_DNA"/>
</dbReference>
<evidence type="ECO:0000313" key="2">
    <source>
        <dbReference type="EMBL" id="OAN00855.1"/>
    </source>
</evidence>
<keyword evidence="4" id="KW-1185">Reference proteome</keyword>
<dbReference type="RefSeq" id="WP_069666740.1">
    <property type="nucleotide sequence ID" value="NZ_JAPFIM010000026.1"/>
</dbReference>
<dbReference type="Pfam" id="PF16964">
    <property type="entry name" value="TadF"/>
    <property type="match status" value="1"/>
</dbReference>
<dbReference type="Proteomes" id="UP001150001">
    <property type="component" value="Unassembled WGS sequence"/>
</dbReference>
<dbReference type="EMBL" id="LUAX01000001">
    <property type="protein sequence ID" value="OAN00855.1"/>
    <property type="molecule type" value="Genomic_DNA"/>
</dbReference>
<protein>
    <submittedName>
        <fullName evidence="1">Tight adherence pilus pseudopilin TadF</fullName>
    </submittedName>
</protein>
<dbReference type="InterPro" id="IPR031582">
    <property type="entry name" value="TadF"/>
</dbReference>
<gene>
    <name evidence="1" type="primary">tadF</name>
    <name evidence="2" type="ORF">AZ468_06925</name>
    <name evidence="1" type="ORF">OPW20_15265</name>
</gene>
<reference evidence="2 3" key="1">
    <citation type="submission" date="2016-03" db="EMBL/GenBank/DDBJ databases">
        <title>Draft genome sequence of the Vibrio tubiashii subs. europaeus.</title>
        <authorList>
            <person name="Spinard E."/>
            <person name="Dubert J."/>
            <person name="Nelson D.R."/>
            <person name="Barja J.L."/>
        </authorList>
    </citation>
    <scope>NUCLEOTIDE SEQUENCE [LARGE SCALE GENOMIC DNA]</scope>
    <source>
        <strain evidence="3">PP-638</strain>
        <strain evidence="2">PP2-638</strain>
    </source>
</reference>
<evidence type="ECO:0000313" key="1">
    <source>
        <dbReference type="EMBL" id="MDC5741429.1"/>
    </source>
</evidence>
<accession>A0A178JF83</accession>
<comment type="caution">
    <text evidence="2">The sequence shown here is derived from an EMBL/GenBank/DDBJ whole genome shotgun (WGS) entry which is preliminary data.</text>
</comment>
<proteinExistence type="predicted"/>
<dbReference type="GeneID" id="78075416"/>
<evidence type="ECO:0000313" key="3">
    <source>
        <dbReference type="Proteomes" id="UP000094761"/>
    </source>
</evidence>
<reference evidence="1" key="2">
    <citation type="submission" date="2022-11" db="EMBL/GenBank/DDBJ databases">
        <title>Role of the vibriolysin VemA secreted by the emergent pathogen Vibrio europaeus in the colonization of Manila clam mucus.</title>
        <authorList>
            <person name="Martinez C."/>
            <person name="Rodriguez S."/>
            <person name="Vences A."/>
            <person name="Barja J.L."/>
            <person name="Toranzo A.E."/>
            <person name="Dubert J."/>
        </authorList>
    </citation>
    <scope>NUCLEOTIDE SEQUENCE</scope>
    <source>
        <strain evidence="1">3454</strain>
    </source>
</reference>
<evidence type="ECO:0000313" key="4">
    <source>
        <dbReference type="Proteomes" id="UP001150001"/>
    </source>
</evidence>
<dbReference type="Proteomes" id="UP000094761">
    <property type="component" value="Unassembled WGS sequence"/>
</dbReference>